<sequence>MNMAITIYTKPGCFGCRKTVQKLAAAGIPFTEVDLTQVPAALEYVTEELGYSQAPVVVVDDQFHWSGLNPANIERAIAYVSQEVSG</sequence>
<name>A0A839QMU1_9MICC</name>
<dbReference type="EMBL" id="JACHVS010000005">
    <property type="protein sequence ID" value="MBB2997569.1"/>
    <property type="molecule type" value="Genomic_DNA"/>
</dbReference>
<keyword evidence="3" id="KW-1185">Reference proteome</keyword>
<evidence type="ECO:0000313" key="3">
    <source>
        <dbReference type="Proteomes" id="UP000523000"/>
    </source>
</evidence>
<protein>
    <submittedName>
        <fullName evidence="2">Glutaredoxin-like protein NrdH</fullName>
    </submittedName>
</protein>
<gene>
    <name evidence="2" type="ORF">E9229_003841</name>
</gene>
<dbReference type="Proteomes" id="UP000523000">
    <property type="component" value="Unassembled WGS sequence"/>
</dbReference>
<dbReference type="PANTHER" id="PTHR34386:SF1">
    <property type="entry name" value="GLUTAREDOXIN-LIKE PROTEIN NRDH"/>
    <property type="match status" value="1"/>
</dbReference>
<dbReference type="InterPro" id="IPR051548">
    <property type="entry name" value="Grx-like_ET"/>
</dbReference>
<dbReference type="SUPFAM" id="SSF52833">
    <property type="entry name" value="Thioredoxin-like"/>
    <property type="match status" value="1"/>
</dbReference>
<comment type="caution">
    <text evidence="2">The sequence shown here is derived from an EMBL/GenBank/DDBJ whole genome shotgun (WGS) entry which is preliminary data.</text>
</comment>
<dbReference type="PANTHER" id="PTHR34386">
    <property type="entry name" value="GLUTAREDOXIN"/>
    <property type="match status" value="1"/>
</dbReference>
<organism evidence="2 3">
    <name type="scientific">Paeniglutamicibacter cryotolerans</name>
    <dbReference type="NCBI Taxonomy" id="670079"/>
    <lineage>
        <taxon>Bacteria</taxon>
        <taxon>Bacillati</taxon>
        <taxon>Actinomycetota</taxon>
        <taxon>Actinomycetes</taxon>
        <taxon>Micrococcales</taxon>
        <taxon>Micrococcaceae</taxon>
        <taxon>Paeniglutamicibacter</taxon>
    </lineage>
</organism>
<dbReference type="InterPro" id="IPR002109">
    <property type="entry name" value="Glutaredoxin"/>
</dbReference>
<dbReference type="AlphaFoldDB" id="A0A839QMU1"/>
<dbReference type="Pfam" id="PF00462">
    <property type="entry name" value="Glutaredoxin"/>
    <property type="match status" value="1"/>
</dbReference>
<proteinExistence type="predicted"/>
<evidence type="ECO:0000313" key="2">
    <source>
        <dbReference type="EMBL" id="MBB2997569.1"/>
    </source>
</evidence>
<reference evidence="2 3" key="1">
    <citation type="submission" date="2020-08" db="EMBL/GenBank/DDBJ databases">
        <title>Sequencing the genomes of 1000 actinobacteria strains.</title>
        <authorList>
            <person name="Klenk H.-P."/>
        </authorList>
    </citation>
    <scope>NUCLEOTIDE SEQUENCE [LARGE SCALE GENOMIC DNA]</scope>
    <source>
        <strain evidence="2 3">DSM 22826</strain>
    </source>
</reference>
<dbReference type="GO" id="GO:0009055">
    <property type="term" value="F:electron transfer activity"/>
    <property type="evidence" value="ECO:0007669"/>
    <property type="project" value="TreeGrafter"/>
</dbReference>
<dbReference type="CDD" id="cd02976">
    <property type="entry name" value="NrdH"/>
    <property type="match status" value="1"/>
</dbReference>
<dbReference type="Gene3D" id="3.40.30.10">
    <property type="entry name" value="Glutaredoxin"/>
    <property type="match status" value="1"/>
</dbReference>
<dbReference type="GO" id="GO:0045454">
    <property type="term" value="P:cell redox homeostasis"/>
    <property type="evidence" value="ECO:0007669"/>
    <property type="project" value="TreeGrafter"/>
</dbReference>
<evidence type="ECO:0000259" key="1">
    <source>
        <dbReference type="Pfam" id="PF00462"/>
    </source>
</evidence>
<accession>A0A839QMU1</accession>
<dbReference type="PROSITE" id="PS51354">
    <property type="entry name" value="GLUTAREDOXIN_2"/>
    <property type="match status" value="1"/>
</dbReference>
<dbReference type="InterPro" id="IPR036249">
    <property type="entry name" value="Thioredoxin-like_sf"/>
</dbReference>
<feature type="domain" description="Glutaredoxin" evidence="1">
    <location>
        <begin position="5"/>
        <end position="63"/>
    </location>
</feature>